<keyword evidence="3" id="KW-0539">Nucleus</keyword>
<feature type="region of interest" description="Disordered" evidence="4">
    <location>
        <begin position="1"/>
        <end position="177"/>
    </location>
</feature>
<evidence type="ECO:0000256" key="2">
    <source>
        <dbReference type="ARBA" id="ARBA00009223"/>
    </source>
</evidence>
<organism evidence="7 8">
    <name type="scientific">Macleaya cordata</name>
    <name type="common">Five-seeded plume-poppy</name>
    <name type="synonym">Bocconia cordata</name>
    <dbReference type="NCBI Taxonomy" id="56857"/>
    <lineage>
        <taxon>Eukaryota</taxon>
        <taxon>Viridiplantae</taxon>
        <taxon>Streptophyta</taxon>
        <taxon>Embryophyta</taxon>
        <taxon>Tracheophyta</taxon>
        <taxon>Spermatophyta</taxon>
        <taxon>Magnoliopsida</taxon>
        <taxon>Ranunculales</taxon>
        <taxon>Papaveraceae</taxon>
        <taxon>Papaveroideae</taxon>
        <taxon>Macleaya</taxon>
    </lineage>
</organism>
<dbReference type="Pfam" id="PF06862">
    <property type="entry name" value="Utp25_C"/>
    <property type="match status" value="1"/>
</dbReference>
<proteinExistence type="inferred from homology"/>
<dbReference type="GO" id="GO:0032040">
    <property type="term" value="C:small-subunit processome"/>
    <property type="evidence" value="ECO:0007669"/>
    <property type="project" value="TreeGrafter"/>
</dbReference>
<feature type="domain" description="UTP25 NTP hydrolase-like" evidence="6">
    <location>
        <begin position="284"/>
        <end position="574"/>
    </location>
</feature>
<dbReference type="GO" id="GO:0000462">
    <property type="term" value="P:maturation of SSU-rRNA from tricistronic rRNA transcript (SSU-rRNA, 5.8S rRNA, LSU-rRNA)"/>
    <property type="evidence" value="ECO:0007669"/>
    <property type="project" value="TreeGrafter"/>
</dbReference>
<name>A0A200R4G4_MACCD</name>
<keyword evidence="8" id="KW-1185">Reference proteome</keyword>
<feature type="compositionally biased region" description="Acidic residues" evidence="4">
    <location>
        <begin position="154"/>
        <end position="176"/>
    </location>
</feature>
<evidence type="ECO:0000259" key="5">
    <source>
        <dbReference type="Pfam" id="PF06862"/>
    </source>
</evidence>
<sequence length="767" mass="88001">MARPNGRNRGLKRHKSPEMTVASKQSRKNGRTDRKVARSPSPSSSGNSSEEEPTSSVASEEIVVHKEPSMYDNLLRTLGSSSDSFANFYKRRQREEEGKSDTEEDEDGHSTSSSLSEGENESDEEGSESSDNVSDRSNSMEADLQKPTQSDLMEQSEEDETENDDETSDTDQEDDLEVKGQIDVDASKITSSFNDHLGHKLSKAEVDDLSKKKWKFKWEVPAVDISMSKWIGTGECFLKDVDSSSGYDLKHKLYKHWLDVYKKAGGNDFHSSRQRRFFTLCNSYRDILHCNKKPFYLKGPEEDSGVMDAYIMHALNHVFRTRDVVTKNEAKLAKHPENIKEENDEGFLDHGFTRPKVLILLPLASIALRVVKRLIQLTPSSHKVNVEYTDRFLDEFGVGEVDKNELSNGVDDGETSKSQKSSKPSDFQALFGGNNNDHFMIGIKFTRRSIKLYSDFYSSDIIVASPLGLITKFGEAEVEKEKDVDYLSSIESYMQRFMYSCVVTVQNWSHVNTVVENLNHIPSKLHGTDVMRIRKWYLDGYAKFYRQTILLGSFPNPDINALFNQLCVNYQGKVKLLTEYKGVLPKVLLQVRQVYERFDSTSIVDASDARLDYFVKKVSFNKLSWYIGLQNGGTMLFISSYFEFVRIRNFLKSQNASFCMLGEYTKQSDISRARVWFFEGKRKIMLYTERAHFYHRYKIRGIKNLIIYSLPERKEFYPEIVNMLEGSENMTCTVLFSRLDQLRLERIVGSTASKRLMSSEKSIFVFC</sequence>
<feature type="compositionally biased region" description="Acidic residues" evidence="4">
    <location>
        <begin position="118"/>
        <end position="128"/>
    </location>
</feature>
<dbReference type="EMBL" id="MVGT01000438">
    <property type="protein sequence ID" value="OVA17570.1"/>
    <property type="molecule type" value="Genomic_DNA"/>
</dbReference>
<evidence type="ECO:0000256" key="4">
    <source>
        <dbReference type="SAM" id="MobiDB-lite"/>
    </source>
</evidence>
<feature type="compositionally biased region" description="Polar residues" evidence="4">
    <location>
        <begin position="416"/>
        <end position="425"/>
    </location>
</feature>
<dbReference type="InterPro" id="IPR010678">
    <property type="entry name" value="UTP25"/>
</dbReference>
<evidence type="ECO:0000256" key="3">
    <source>
        <dbReference type="ARBA" id="ARBA00023242"/>
    </source>
</evidence>
<evidence type="ECO:0000256" key="1">
    <source>
        <dbReference type="ARBA" id="ARBA00004604"/>
    </source>
</evidence>
<evidence type="ECO:0000313" key="7">
    <source>
        <dbReference type="EMBL" id="OVA17570.1"/>
    </source>
</evidence>
<dbReference type="STRING" id="56857.A0A200R4G4"/>
<evidence type="ECO:0000313" key="8">
    <source>
        <dbReference type="Proteomes" id="UP000195402"/>
    </source>
</evidence>
<accession>A0A200R4G4</accession>
<dbReference type="OrthoDB" id="10264378at2759"/>
<dbReference type="InParanoid" id="A0A200R4G4"/>
<feature type="compositionally biased region" description="Polar residues" evidence="4">
    <location>
        <begin position="136"/>
        <end position="153"/>
    </location>
</feature>
<dbReference type="Pfam" id="PF22916">
    <property type="entry name" value="UTP25_NTPase-like"/>
    <property type="match status" value="1"/>
</dbReference>
<feature type="compositionally biased region" description="Low complexity" evidence="4">
    <location>
        <begin position="39"/>
        <end position="48"/>
    </location>
</feature>
<feature type="region of interest" description="Disordered" evidence="4">
    <location>
        <begin position="404"/>
        <end position="426"/>
    </location>
</feature>
<dbReference type="OMA" id="QDRGDTF"/>
<dbReference type="InterPro" id="IPR053939">
    <property type="entry name" value="UTP25_C"/>
</dbReference>
<feature type="domain" description="UTP25 C-terminal" evidence="5">
    <location>
        <begin position="585"/>
        <end position="766"/>
    </location>
</feature>
<dbReference type="PANTHER" id="PTHR12933">
    <property type="entry name" value="ORF PROTEIN-RELATED"/>
    <property type="match status" value="1"/>
</dbReference>
<dbReference type="PANTHER" id="PTHR12933:SF0">
    <property type="entry name" value="U3 SMALL NUCLEOLAR RNA-ASSOCIATED PROTEIN 25 HOMOLOG"/>
    <property type="match status" value="1"/>
</dbReference>
<dbReference type="FunCoup" id="A0A200R4G4">
    <property type="interactions" value="3405"/>
</dbReference>
<comment type="caution">
    <text evidence="7">The sequence shown here is derived from an EMBL/GenBank/DDBJ whole genome shotgun (WGS) entry which is preliminary data.</text>
</comment>
<comment type="subcellular location">
    <subcellularLocation>
        <location evidence="1">Nucleus</location>
        <location evidence="1">Nucleolus</location>
    </subcellularLocation>
</comment>
<dbReference type="AlphaFoldDB" id="A0A200R4G4"/>
<dbReference type="GO" id="GO:0019843">
    <property type="term" value="F:rRNA binding"/>
    <property type="evidence" value="ECO:0007669"/>
    <property type="project" value="TreeGrafter"/>
</dbReference>
<protein>
    <submittedName>
        <fullName evidence="7">Digestive organ expansion factor</fullName>
    </submittedName>
</protein>
<evidence type="ECO:0000259" key="6">
    <source>
        <dbReference type="Pfam" id="PF22916"/>
    </source>
</evidence>
<gene>
    <name evidence="7" type="ORF">BVC80_1837g399</name>
</gene>
<dbReference type="GO" id="GO:0034511">
    <property type="term" value="F:U3 snoRNA binding"/>
    <property type="evidence" value="ECO:0007669"/>
    <property type="project" value="InterPro"/>
</dbReference>
<comment type="similarity">
    <text evidence="2">Belongs to the UTP25 family.</text>
</comment>
<reference evidence="7 8" key="1">
    <citation type="journal article" date="2017" name="Mol. Plant">
        <title>The Genome of Medicinal Plant Macleaya cordata Provides New Insights into Benzylisoquinoline Alkaloids Metabolism.</title>
        <authorList>
            <person name="Liu X."/>
            <person name="Liu Y."/>
            <person name="Huang P."/>
            <person name="Ma Y."/>
            <person name="Qing Z."/>
            <person name="Tang Q."/>
            <person name="Cao H."/>
            <person name="Cheng P."/>
            <person name="Zheng Y."/>
            <person name="Yuan Z."/>
            <person name="Zhou Y."/>
            <person name="Liu J."/>
            <person name="Tang Z."/>
            <person name="Zhuo Y."/>
            <person name="Zhang Y."/>
            <person name="Yu L."/>
            <person name="Huang J."/>
            <person name="Yang P."/>
            <person name="Peng Q."/>
            <person name="Zhang J."/>
            <person name="Jiang W."/>
            <person name="Zhang Z."/>
            <person name="Lin K."/>
            <person name="Ro D.K."/>
            <person name="Chen X."/>
            <person name="Xiong X."/>
            <person name="Shang Y."/>
            <person name="Huang S."/>
            <person name="Zeng J."/>
        </authorList>
    </citation>
    <scope>NUCLEOTIDE SEQUENCE [LARGE SCALE GENOMIC DNA]</scope>
    <source>
        <strain evidence="8">cv. BLH2017</strain>
        <tissue evidence="7">Root</tissue>
    </source>
</reference>
<dbReference type="InterPro" id="IPR053940">
    <property type="entry name" value="UTP25_NTPase-like"/>
</dbReference>
<dbReference type="Proteomes" id="UP000195402">
    <property type="component" value="Unassembled WGS sequence"/>
</dbReference>